<protein>
    <submittedName>
        <fullName evidence="1">Biotin synthesis protein BioG</fullName>
    </submittedName>
</protein>
<organism evidence="1 2">
    <name type="scientific">Fibrobacter intestinalis</name>
    <dbReference type="NCBI Taxonomy" id="28122"/>
    <lineage>
        <taxon>Bacteria</taxon>
        <taxon>Pseudomonadati</taxon>
        <taxon>Fibrobacterota</taxon>
        <taxon>Fibrobacteria</taxon>
        <taxon>Fibrobacterales</taxon>
        <taxon>Fibrobacteraceae</taxon>
        <taxon>Fibrobacter</taxon>
    </lineage>
</organism>
<dbReference type="Proteomes" id="UP000184275">
    <property type="component" value="Unassembled WGS sequence"/>
</dbReference>
<dbReference type="InterPro" id="IPR007398">
    <property type="entry name" value="BioG"/>
</dbReference>
<evidence type="ECO:0000313" key="2">
    <source>
        <dbReference type="Proteomes" id="UP000184275"/>
    </source>
</evidence>
<dbReference type="SUPFAM" id="SSF53474">
    <property type="entry name" value="alpha/beta-Hydrolases"/>
    <property type="match status" value="1"/>
</dbReference>
<evidence type="ECO:0000313" key="1">
    <source>
        <dbReference type="EMBL" id="SHK86900.1"/>
    </source>
</evidence>
<dbReference type="AlphaFoldDB" id="A0A1M6VZK9"/>
<dbReference type="RefSeq" id="WP_073305015.1">
    <property type="nucleotide sequence ID" value="NZ_FRAW01000021.1"/>
</dbReference>
<dbReference type="ESTHER" id="9bact-a0a1m6vzk9">
    <property type="family name" value="BioG_Pimeloyl-ACP-methyl-esterase"/>
</dbReference>
<accession>A0A1M6VZK9</accession>
<reference evidence="2" key="1">
    <citation type="submission" date="2016-11" db="EMBL/GenBank/DDBJ databases">
        <authorList>
            <person name="Varghese N."/>
            <person name="Submissions S."/>
        </authorList>
    </citation>
    <scope>NUCLEOTIDE SEQUENCE [LARGE SCALE GENOMIC DNA]</scope>
    <source>
        <strain evidence="2">UWOS</strain>
    </source>
</reference>
<keyword evidence="2" id="KW-1185">Reference proteome</keyword>
<dbReference type="Pfam" id="PF04301">
    <property type="entry name" value="BioG"/>
    <property type="match status" value="1"/>
</dbReference>
<sequence>MRIKQLTPDRENRPLALIFLGYAFTPECLSSVDFGNYDVSVVYDYQTLEFEDLMAWEKIQNSKREIFLIAWSMGVWAANRFASGLEFQKAVAINGTPFGIHENFGIPPGTFQNSIEHFDFELFKKWCFLNDRAQAHFAFSDHPKIELQTLFKASKNVAQNRIRWTKAIVSKKDVVFPPKASSCFECPVQTILAPHFPFFKMNSLEDIFAI</sequence>
<gene>
    <name evidence="1" type="ORF">SAMN05720469_12129</name>
</gene>
<name>A0A1M6VZK9_9BACT</name>
<proteinExistence type="predicted"/>
<dbReference type="EMBL" id="FRAW01000021">
    <property type="protein sequence ID" value="SHK86900.1"/>
    <property type="molecule type" value="Genomic_DNA"/>
</dbReference>
<dbReference type="InterPro" id="IPR029058">
    <property type="entry name" value="AB_hydrolase_fold"/>
</dbReference>